<dbReference type="InterPro" id="IPR013249">
    <property type="entry name" value="RNA_pol_sigma70_r4_t2"/>
</dbReference>
<dbReference type="NCBIfam" id="TIGR02937">
    <property type="entry name" value="sigma70-ECF"/>
    <property type="match status" value="1"/>
</dbReference>
<dbReference type="PANTHER" id="PTHR43133">
    <property type="entry name" value="RNA POLYMERASE ECF-TYPE SIGMA FACTO"/>
    <property type="match status" value="1"/>
</dbReference>
<evidence type="ECO:0000313" key="8">
    <source>
        <dbReference type="Proteomes" id="UP000605427"/>
    </source>
</evidence>
<dbReference type="PANTHER" id="PTHR43133:SF51">
    <property type="entry name" value="RNA POLYMERASE SIGMA FACTOR"/>
    <property type="match status" value="1"/>
</dbReference>
<dbReference type="SUPFAM" id="SSF88659">
    <property type="entry name" value="Sigma3 and sigma4 domains of RNA polymerase sigma factors"/>
    <property type="match status" value="1"/>
</dbReference>
<feature type="domain" description="RNA polymerase sigma-70 region 2" evidence="5">
    <location>
        <begin position="7"/>
        <end position="71"/>
    </location>
</feature>
<dbReference type="RefSeq" id="WP_216673880.1">
    <property type="nucleotide sequence ID" value="NZ_BMDD01000002.1"/>
</dbReference>
<gene>
    <name evidence="7" type="ORF">GCM10007362_18460</name>
</gene>
<dbReference type="SUPFAM" id="SSF88946">
    <property type="entry name" value="Sigma2 domain of RNA polymerase sigma factors"/>
    <property type="match status" value="1"/>
</dbReference>
<name>A0ABQ1ZUB6_9BACL</name>
<evidence type="ECO:0000256" key="3">
    <source>
        <dbReference type="ARBA" id="ARBA00023082"/>
    </source>
</evidence>
<keyword evidence="3" id="KW-0731">Sigma factor</keyword>
<dbReference type="InterPro" id="IPR013325">
    <property type="entry name" value="RNA_pol_sigma_r2"/>
</dbReference>
<protein>
    <submittedName>
        <fullName evidence="7">DNA-directed RNA polymerase sigma-70 factor</fullName>
    </submittedName>
</protein>
<dbReference type="Pfam" id="PF04542">
    <property type="entry name" value="Sigma70_r2"/>
    <property type="match status" value="1"/>
</dbReference>
<dbReference type="Proteomes" id="UP000605427">
    <property type="component" value="Unassembled WGS sequence"/>
</dbReference>
<evidence type="ECO:0000256" key="4">
    <source>
        <dbReference type="ARBA" id="ARBA00023163"/>
    </source>
</evidence>
<keyword evidence="2" id="KW-0805">Transcription regulation</keyword>
<keyword evidence="4" id="KW-0804">Transcription</keyword>
<dbReference type="InterPro" id="IPR014284">
    <property type="entry name" value="RNA_pol_sigma-70_dom"/>
</dbReference>
<reference evidence="8" key="1">
    <citation type="journal article" date="2019" name="Int. J. Syst. Evol. Microbiol.">
        <title>The Global Catalogue of Microorganisms (GCM) 10K type strain sequencing project: providing services to taxonomists for standard genome sequencing and annotation.</title>
        <authorList>
            <consortium name="The Broad Institute Genomics Platform"/>
            <consortium name="The Broad Institute Genome Sequencing Center for Infectious Disease"/>
            <person name="Wu L."/>
            <person name="Ma J."/>
        </authorList>
    </citation>
    <scope>NUCLEOTIDE SEQUENCE [LARGE SCALE GENOMIC DNA]</scope>
    <source>
        <strain evidence="8">CCM 8702</strain>
    </source>
</reference>
<sequence>MVDDNTLFRTYKEDVYRYCLHMLRNQTDAEDISQEVFVKAMLADRSQVEYIKAWLMRIAANECHSLMRRRNKGNQKEKKAFSIHLPLRPSQSVENEYERAETADEFGELLARLKPKVREAMLLYYMADLSTVETAKALDIPVGTAKSRINRGLKMLKKLYEKSSDSRGKGSDHHVSNY</sequence>
<evidence type="ECO:0000259" key="6">
    <source>
        <dbReference type="Pfam" id="PF08281"/>
    </source>
</evidence>
<dbReference type="GO" id="GO:0000428">
    <property type="term" value="C:DNA-directed RNA polymerase complex"/>
    <property type="evidence" value="ECO:0007669"/>
    <property type="project" value="UniProtKB-KW"/>
</dbReference>
<comment type="caution">
    <text evidence="7">The sequence shown here is derived from an EMBL/GenBank/DDBJ whole genome shotgun (WGS) entry which is preliminary data.</text>
</comment>
<evidence type="ECO:0000313" key="7">
    <source>
        <dbReference type="EMBL" id="GGH76349.1"/>
    </source>
</evidence>
<keyword evidence="7" id="KW-0240">DNA-directed RNA polymerase</keyword>
<dbReference type="InterPro" id="IPR007627">
    <property type="entry name" value="RNA_pol_sigma70_r2"/>
</dbReference>
<organism evidence="7 8">
    <name type="scientific">Saccharibacillus endophyticus</name>
    <dbReference type="NCBI Taxonomy" id="2060666"/>
    <lineage>
        <taxon>Bacteria</taxon>
        <taxon>Bacillati</taxon>
        <taxon>Bacillota</taxon>
        <taxon>Bacilli</taxon>
        <taxon>Bacillales</taxon>
        <taxon>Paenibacillaceae</taxon>
        <taxon>Saccharibacillus</taxon>
    </lineage>
</organism>
<comment type="similarity">
    <text evidence="1">Belongs to the sigma-70 factor family. ECF subfamily.</text>
</comment>
<dbReference type="Pfam" id="PF08281">
    <property type="entry name" value="Sigma70_r4_2"/>
    <property type="match status" value="1"/>
</dbReference>
<dbReference type="InterPro" id="IPR039425">
    <property type="entry name" value="RNA_pol_sigma-70-like"/>
</dbReference>
<evidence type="ECO:0000256" key="1">
    <source>
        <dbReference type="ARBA" id="ARBA00010641"/>
    </source>
</evidence>
<accession>A0ABQ1ZUB6</accession>
<evidence type="ECO:0000259" key="5">
    <source>
        <dbReference type="Pfam" id="PF04542"/>
    </source>
</evidence>
<evidence type="ECO:0000256" key="2">
    <source>
        <dbReference type="ARBA" id="ARBA00023015"/>
    </source>
</evidence>
<dbReference type="EMBL" id="BMDD01000002">
    <property type="protein sequence ID" value="GGH76349.1"/>
    <property type="molecule type" value="Genomic_DNA"/>
</dbReference>
<dbReference type="CDD" id="cd06171">
    <property type="entry name" value="Sigma70_r4"/>
    <property type="match status" value="1"/>
</dbReference>
<dbReference type="InterPro" id="IPR013324">
    <property type="entry name" value="RNA_pol_sigma_r3/r4-like"/>
</dbReference>
<dbReference type="Gene3D" id="1.10.10.10">
    <property type="entry name" value="Winged helix-like DNA-binding domain superfamily/Winged helix DNA-binding domain"/>
    <property type="match status" value="1"/>
</dbReference>
<feature type="domain" description="RNA polymerase sigma factor 70 region 4 type 2" evidence="6">
    <location>
        <begin position="105"/>
        <end position="156"/>
    </location>
</feature>
<proteinExistence type="inferred from homology"/>
<keyword evidence="8" id="KW-1185">Reference proteome</keyword>
<dbReference type="Gene3D" id="1.10.1740.10">
    <property type="match status" value="1"/>
</dbReference>
<dbReference type="InterPro" id="IPR036388">
    <property type="entry name" value="WH-like_DNA-bd_sf"/>
</dbReference>